<dbReference type="InterPro" id="IPR011006">
    <property type="entry name" value="CheY-like_superfamily"/>
</dbReference>
<keyword evidence="8" id="KW-0902">Two-component regulatory system</keyword>
<feature type="domain" description="HPt" evidence="13">
    <location>
        <begin position="158"/>
        <end position="256"/>
    </location>
</feature>
<dbReference type="EMBL" id="JAULBC010000013">
    <property type="protein sequence ID" value="MEX6691134.1"/>
    <property type="molecule type" value="Genomic_DNA"/>
</dbReference>
<feature type="domain" description="Response regulatory" evidence="12">
    <location>
        <begin position="10"/>
        <end position="125"/>
    </location>
</feature>
<dbReference type="PANTHER" id="PTHR45339:SF1">
    <property type="entry name" value="HYBRID SIGNAL TRANSDUCTION HISTIDINE KINASE J"/>
    <property type="match status" value="1"/>
</dbReference>
<evidence type="ECO:0000256" key="3">
    <source>
        <dbReference type="ARBA" id="ARBA00022553"/>
    </source>
</evidence>
<evidence type="ECO:0000256" key="8">
    <source>
        <dbReference type="ARBA" id="ARBA00023012"/>
    </source>
</evidence>
<evidence type="ECO:0000259" key="12">
    <source>
        <dbReference type="PROSITE" id="PS50110"/>
    </source>
</evidence>
<keyword evidence="9" id="KW-0472">Membrane</keyword>
<dbReference type="InterPro" id="IPR036641">
    <property type="entry name" value="HPT_dom_sf"/>
</dbReference>
<dbReference type="InterPro" id="IPR001789">
    <property type="entry name" value="Sig_transdc_resp-reg_receiver"/>
</dbReference>
<keyword evidence="6" id="KW-0067">ATP-binding</keyword>
<evidence type="ECO:0000256" key="9">
    <source>
        <dbReference type="ARBA" id="ARBA00023136"/>
    </source>
</evidence>
<evidence type="ECO:0000259" key="13">
    <source>
        <dbReference type="PROSITE" id="PS50894"/>
    </source>
</evidence>
<name>A0ABV3ZMN6_9BACT</name>
<dbReference type="Proteomes" id="UP001560573">
    <property type="component" value="Unassembled WGS sequence"/>
</dbReference>
<keyword evidence="2" id="KW-1003">Cell membrane</keyword>
<keyword evidence="7" id="KW-1133">Transmembrane helix</keyword>
<evidence type="ECO:0000256" key="5">
    <source>
        <dbReference type="ARBA" id="ARBA00022741"/>
    </source>
</evidence>
<dbReference type="PANTHER" id="PTHR45339">
    <property type="entry name" value="HYBRID SIGNAL TRANSDUCTION HISTIDINE KINASE J"/>
    <property type="match status" value="1"/>
</dbReference>
<keyword evidence="5" id="KW-0547">Nucleotide-binding</keyword>
<feature type="modified residue" description="Phosphohistidine" evidence="10">
    <location>
        <position position="197"/>
    </location>
</feature>
<dbReference type="Gene3D" id="3.40.50.2300">
    <property type="match status" value="1"/>
</dbReference>
<proteinExistence type="predicted"/>
<comment type="caution">
    <text evidence="14">The sequence shown here is derived from an EMBL/GenBank/DDBJ whole genome shotgun (WGS) entry which is preliminary data.</text>
</comment>
<dbReference type="Pfam" id="PF00072">
    <property type="entry name" value="Response_reg"/>
    <property type="match status" value="1"/>
</dbReference>
<evidence type="ECO:0000256" key="2">
    <source>
        <dbReference type="ARBA" id="ARBA00022475"/>
    </source>
</evidence>
<reference evidence="14 15" key="1">
    <citation type="submission" date="2023-07" db="EMBL/GenBank/DDBJ databases">
        <authorList>
            <person name="Lian W.-H."/>
        </authorList>
    </citation>
    <scope>NUCLEOTIDE SEQUENCE [LARGE SCALE GENOMIC DNA]</scope>
    <source>
        <strain evidence="14 15">SYSU DXS3180</strain>
    </source>
</reference>
<dbReference type="PROSITE" id="PS50894">
    <property type="entry name" value="HPT"/>
    <property type="match status" value="1"/>
</dbReference>
<evidence type="ECO:0000313" key="15">
    <source>
        <dbReference type="Proteomes" id="UP001560573"/>
    </source>
</evidence>
<evidence type="ECO:0000256" key="4">
    <source>
        <dbReference type="ARBA" id="ARBA00022692"/>
    </source>
</evidence>
<accession>A0ABV3ZMN6</accession>
<evidence type="ECO:0000256" key="11">
    <source>
        <dbReference type="PROSITE-ProRule" id="PRU00169"/>
    </source>
</evidence>
<evidence type="ECO:0000256" key="7">
    <source>
        <dbReference type="ARBA" id="ARBA00022989"/>
    </source>
</evidence>
<organism evidence="14 15">
    <name type="scientific">Danxiaibacter flavus</name>
    <dbReference type="NCBI Taxonomy" id="3049108"/>
    <lineage>
        <taxon>Bacteria</taxon>
        <taxon>Pseudomonadati</taxon>
        <taxon>Bacteroidota</taxon>
        <taxon>Chitinophagia</taxon>
        <taxon>Chitinophagales</taxon>
        <taxon>Chitinophagaceae</taxon>
        <taxon>Danxiaibacter</taxon>
    </lineage>
</organism>
<keyword evidence="4" id="KW-0812">Transmembrane</keyword>
<dbReference type="InterPro" id="IPR008207">
    <property type="entry name" value="Sig_transdc_His_kin_Hpt_dom"/>
</dbReference>
<dbReference type="CDD" id="cd17546">
    <property type="entry name" value="REC_hyHK_CKI1_RcsC-like"/>
    <property type="match status" value="1"/>
</dbReference>
<feature type="modified residue" description="4-aspartylphosphate" evidence="11">
    <location>
        <position position="59"/>
    </location>
</feature>
<evidence type="ECO:0000256" key="6">
    <source>
        <dbReference type="ARBA" id="ARBA00022840"/>
    </source>
</evidence>
<evidence type="ECO:0000313" key="14">
    <source>
        <dbReference type="EMBL" id="MEX6691134.1"/>
    </source>
</evidence>
<dbReference type="SUPFAM" id="SSF47226">
    <property type="entry name" value="Histidine-containing phosphotransfer domain, HPT domain"/>
    <property type="match status" value="1"/>
</dbReference>
<evidence type="ECO:0000256" key="1">
    <source>
        <dbReference type="ARBA" id="ARBA00004651"/>
    </source>
</evidence>
<dbReference type="SMART" id="SM00448">
    <property type="entry name" value="REC"/>
    <property type="match status" value="1"/>
</dbReference>
<keyword evidence="15" id="KW-1185">Reference proteome</keyword>
<evidence type="ECO:0000256" key="10">
    <source>
        <dbReference type="PROSITE-ProRule" id="PRU00110"/>
    </source>
</evidence>
<protein>
    <submittedName>
        <fullName evidence="14">Response regulator</fullName>
    </submittedName>
</protein>
<gene>
    <name evidence="14" type="ORF">QTN47_26735</name>
</gene>
<dbReference type="PROSITE" id="PS50110">
    <property type="entry name" value="RESPONSE_REGULATORY"/>
    <property type="match status" value="1"/>
</dbReference>
<keyword evidence="3 11" id="KW-0597">Phosphoprotein</keyword>
<comment type="subcellular location">
    <subcellularLocation>
        <location evidence="1">Cell membrane</location>
        <topology evidence="1">Multi-pass membrane protein</topology>
    </subcellularLocation>
</comment>
<dbReference type="Gene3D" id="1.20.120.160">
    <property type="entry name" value="HPT domain"/>
    <property type="match status" value="1"/>
</dbReference>
<dbReference type="RefSeq" id="WP_369332550.1">
    <property type="nucleotide sequence ID" value="NZ_JAULBC010000013.1"/>
</dbReference>
<dbReference type="SUPFAM" id="SSF52172">
    <property type="entry name" value="CheY-like"/>
    <property type="match status" value="1"/>
</dbReference>
<sequence>MEDGQIVFKSVLIAEDSAINQIFMQRSLGKICGRIDIAENGAQAVEFARANKYDIILMDIFMPEMDGYEATKVIREQLGVKTPIVAVTSVSLPGEEEKCMEAGMNGYIVKPFTPEVVKKLVSEKGSLQTEEDPEQPNTYHHNGLTINLNILFQLGDDTNEHIISMIQLFTDNMAVTVEKMIRLAGEQDWAHLQKTAHYAKSSLSVINVVELFELAKEIDFDCRGLKEIELIPAKVERFEKMFFDARDFLDDYITKI</sequence>